<organism evidence="3 4">
    <name type="scientific">Fragilariopsis cylindrus CCMP1102</name>
    <dbReference type="NCBI Taxonomy" id="635003"/>
    <lineage>
        <taxon>Eukaryota</taxon>
        <taxon>Sar</taxon>
        <taxon>Stramenopiles</taxon>
        <taxon>Ochrophyta</taxon>
        <taxon>Bacillariophyta</taxon>
        <taxon>Bacillariophyceae</taxon>
        <taxon>Bacillariophycidae</taxon>
        <taxon>Bacillariales</taxon>
        <taxon>Bacillariaceae</taxon>
        <taxon>Fragilariopsis</taxon>
    </lineage>
</organism>
<dbReference type="OrthoDB" id="75724at2759"/>
<dbReference type="InParanoid" id="A0A1E7F7L0"/>
<dbReference type="KEGG" id="fcy:FRACYDRAFT_262412"/>
<name>A0A1E7F7L0_9STRA</name>
<dbReference type="InterPro" id="IPR049227">
    <property type="entry name" value="DUF6824"/>
</dbReference>
<feature type="domain" description="DUF6824" evidence="2">
    <location>
        <begin position="393"/>
        <end position="481"/>
    </location>
</feature>
<evidence type="ECO:0000313" key="3">
    <source>
        <dbReference type="EMBL" id="OEU13843.1"/>
    </source>
</evidence>
<evidence type="ECO:0000259" key="2">
    <source>
        <dbReference type="Pfam" id="PF20710"/>
    </source>
</evidence>
<keyword evidence="4" id="KW-1185">Reference proteome</keyword>
<feature type="compositionally biased region" description="Low complexity" evidence="1">
    <location>
        <begin position="10"/>
        <end position="23"/>
    </location>
</feature>
<protein>
    <recommendedName>
        <fullName evidence="2">DUF6824 domain-containing protein</fullName>
    </recommendedName>
</protein>
<reference evidence="3 4" key="1">
    <citation type="submission" date="2016-09" db="EMBL/GenBank/DDBJ databases">
        <title>Extensive genetic diversity and differential bi-allelic expression allows diatom success in the polar Southern Ocean.</title>
        <authorList>
            <consortium name="DOE Joint Genome Institute"/>
            <person name="Mock T."/>
            <person name="Otillar R.P."/>
            <person name="Strauss J."/>
            <person name="Dupont C."/>
            <person name="Frickenhaus S."/>
            <person name="Maumus F."/>
            <person name="Mcmullan M."/>
            <person name="Sanges R."/>
            <person name="Schmutz J."/>
            <person name="Toseland A."/>
            <person name="Valas R."/>
            <person name="Veluchamy A."/>
            <person name="Ward B.J."/>
            <person name="Allen A."/>
            <person name="Barry K."/>
            <person name="Falciatore A."/>
            <person name="Ferrante M."/>
            <person name="Fortunato A.E."/>
            <person name="Gloeckner G."/>
            <person name="Gruber A."/>
            <person name="Hipkin R."/>
            <person name="Janech M."/>
            <person name="Kroth P."/>
            <person name="Leese F."/>
            <person name="Lindquist E."/>
            <person name="Lyon B.R."/>
            <person name="Martin J."/>
            <person name="Mayer C."/>
            <person name="Parker M."/>
            <person name="Quesneville H."/>
            <person name="Raymond J."/>
            <person name="Uhlig C."/>
            <person name="Valentin K.U."/>
            <person name="Worden A.Z."/>
            <person name="Armbrust E.V."/>
            <person name="Bowler C."/>
            <person name="Green B."/>
            <person name="Moulton V."/>
            <person name="Van Oosterhout C."/>
            <person name="Grigoriev I."/>
        </authorList>
    </citation>
    <scope>NUCLEOTIDE SEQUENCE [LARGE SCALE GENOMIC DNA]</scope>
    <source>
        <strain evidence="3 4">CCMP1102</strain>
    </source>
</reference>
<gene>
    <name evidence="3" type="ORF">FRACYDRAFT_262412</name>
</gene>
<dbReference type="AlphaFoldDB" id="A0A1E7F7L0"/>
<dbReference type="Pfam" id="PF20710">
    <property type="entry name" value="DUF6824"/>
    <property type="match status" value="1"/>
</dbReference>
<evidence type="ECO:0000256" key="1">
    <source>
        <dbReference type="SAM" id="MobiDB-lite"/>
    </source>
</evidence>
<accession>A0A1E7F7L0</accession>
<evidence type="ECO:0000313" key="4">
    <source>
        <dbReference type="Proteomes" id="UP000095751"/>
    </source>
</evidence>
<dbReference type="EMBL" id="KV784361">
    <property type="protein sequence ID" value="OEU13843.1"/>
    <property type="molecule type" value="Genomic_DNA"/>
</dbReference>
<feature type="region of interest" description="Disordered" evidence="1">
    <location>
        <begin position="1"/>
        <end position="24"/>
    </location>
</feature>
<proteinExistence type="predicted"/>
<dbReference type="Proteomes" id="UP000095751">
    <property type="component" value="Unassembled WGS sequence"/>
</dbReference>
<sequence length="579" mass="65119">MNNNDAYRRPSMSSSSPSTSSSTAITCATGPMTFSASDPDPDIAAAASVDALLANELNKLSFQERESINEEIHGVDVRNLGVEETPQLLRESFQQLNVELEQIRPERVLFDRSQKLFGSTTYLNTEEFRIMFLRCDLFDCRKAAIRLCDFVDLVHELYGDVALRRRAYLTDMTELERRMLLAGAYQVLPGRDRAGRRLLGSIAFDAPKSFSMQSRLRLSLYCILSVLEDVETQRKGVISVSWWHNVTVDDFILRGKVHKRMICFPMRLGALHCCIPSEYSGSSTQNNNKINPGSSNGVVLSGLSEIIKAMFVLSIGPKLRPHFRMHTGSAVECMYALQSFGIHSDQIPVNISTGRLKTKQHSKWLQLCQLKEDSLKKYGYKFDRIIECPNNKDILFGRGRPIMRHPGNAIMRNIVQSKLEEYSNSRSKKESILVTWDVVRLLKGKYGARFLKEENGENNGLGWVEVSNDTARSKVRIAFRDARTKILKSAEMETANNTATINTAKDNCAVDSTNTKRKGDATTVSLLSSNIAAIPFRKIDSQVQHNDSSTSAFLAMNGNQSTNTGKRPRLCQTYFNFDN</sequence>